<organism evidence="2 3">
    <name type="scientific">Emiliania huxleyi (strain CCMP1516)</name>
    <dbReference type="NCBI Taxonomy" id="280463"/>
    <lineage>
        <taxon>Eukaryota</taxon>
        <taxon>Haptista</taxon>
        <taxon>Haptophyta</taxon>
        <taxon>Prymnesiophyceae</taxon>
        <taxon>Isochrysidales</taxon>
        <taxon>Noelaerhabdaceae</taxon>
        <taxon>Emiliania</taxon>
    </lineage>
</organism>
<reference evidence="3" key="1">
    <citation type="journal article" date="2013" name="Nature">
        <title>Pan genome of the phytoplankton Emiliania underpins its global distribution.</title>
        <authorList>
            <person name="Read B.A."/>
            <person name="Kegel J."/>
            <person name="Klute M.J."/>
            <person name="Kuo A."/>
            <person name="Lefebvre S.C."/>
            <person name="Maumus F."/>
            <person name="Mayer C."/>
            <person name="Miller J."/>
            <person name="Monier A."/>
            <person name="Salamov A."/>
            <person name="Young J."/>
            <person name="Aguilar M."/>
            <person name="Claverie J.M."/>
            <person name="Frickenhaus S."/>
            <person name="Gonzalez K."/>
            <person name="Herman E.K."/>
            <person name="Lin Y.C."/>
            <person name="Napier J."/>
            <person name="Ogata H."/>
            <person name="Sarno A.F."/>
            <person name="Shmutz J."/>
            <person name="Schroeder D."/>
            <person name="de Vargas C."/>
            <person name="Verret F."/>
            <person name="von Dassow P."/>
            <person name="Valentin K."/>
            <person name="Van de Peer Y."/>
            <person name="Wheeler G."/>
            <person name="Dacks J.B."/>
            <person name="Delwiche C.F."/>
            <person name="Dyhrman S.T."/>
            <person name="Glockner G."/>
            <person name="John U."/>
            <person name="Richards T."/>
            <person name="Worden A.Z."/>
            <person name="Zhang X."/>
            <person name="Grigoriev I.V."/>
            <person name="Allen A.E."/>
            <person name="Bidle K."/>
            <person name="Borodovsky M."/>
            <person name="Bowler C."/>
            <person name="Brownlee C."/>
            <person name="Cock J.M."/>
            <person name="Elias M."/>
            <person name="Gladyshev V.N."/>
            <person name="Groth M."/>
            <person name="Guda C."/>
            <person name="Hadaegh A."/>
            <person name="Iglesias-Rodriguez M.D."/>
            <person name="Jenkins J."/>
            <person name="Jones B.M."/>
            <person name="Lawson T."/>
            <person name="Leese F."/>
            <person name="Lindquist E."/>
            <person name="Lobanov A."/>
            <person name="Lomsadze A."/>
            <person name="Malik S.B."/>
            <person name="Marsh M.E."/>
            <person name="Mackinder L."/>
            <person name="Mock T."/>
            <person name="Mueller-Roeber B."/>
            <person name="Pagarete A."/>
            <person name="Parker M."/>
            <person name="Probert I."/>
            <person name="Quesneville H."/>
            <person name="Raines C."/>
            <person name="Rensing S.A."/>
            <person name="Riano-Pachon D.M."/>
            <person name="Richier S."/>
            <person name="Rokitta S."/>
            <person name="Shiraiwa Y."/>
            <person name="Soanes D.M."/>
            <person name="van der Giezen M."/>
            <person name="Wahlund T.M."/>
            <person name="Williams B."/>
            <person name="Wilson W."/>
            <person name="Wolfe G."/>
            <person name="Wurch L.L."/>
        </authorList>
    </citation>
    <scope>NUCLEOTIDE SEQUENCE</scope>
</reference>
<dbReference type="Proteomes" id="UP000013827">
    <property type="component" value="Unassembled WGS sequence"/>
</dbReference>
<accession>A0A0D3JRP3</accession>
<evidence type="ECO:0000313" key="2">
    <source>
        <dbReference type="EnsemblProtists" id="EOD26178"/>
    </source>
</evidence>
<dbReference type="KEGG" id="ehx:EMIHUDRAFT_236982"/>
<dbReference type="HOGENOM" id="CLU_2113580_0_0_1"/>
<dbReference type="AlphaFoldDB" id="A0A0D3JRP3"/>
<keyword evidence="3" id="KW-1185">Reference proteome</keyword>
<dbReference type="RefSeq" id="XP_005778607.1">
    <property type="nucleotide sequence ID" value="XM_005778550.1"/>
</dbReference>
<reference evidence="2" key="2">
    <citation type="submission" date="2024-10" db="UniProtKB">
        <authorList>
            <consortium name="EnsemblProtists"/>
        </authorList>
    </citation>
    <scope>IDENTIFICATION</scope>
</reference>
<name>A0A0D3JRP3_EMIH1</name>
<proteinExistence type="predicted"/>
<sequence>MSRTRLANVILKFIYENTNLPMCTSPRQRPGGGPAERAALFRSPGYDAELRRKRIWALLALALALSITALPPPSRADVGQPDHDNASAAGLQLEAPLNEHESRCTTAARFPHQPADQRSSVAVCNQDQCHLYYDAATLARAA</sequence>
<evidence type="ECO:0000256" key="1">
    <source>
        <dbReference type="SAM" id="MobiDB-lite"/>
    </source>
</evidence>
<feature type="region of interest" description="Disordered" evidence="1">
    <location>
        <begin position="74"/>
        <end position="95"/>
    </location>
</feature>
<dbReference type="EnsemblProtists" id="EOD26178">
    <property type="protein sequence ID" value="EOD26178"/>
    <property type="gene ID" value="EMIHUDRAFT_236982"/>
</dbReference>
<protein>
    <submittedName>
        <fullName evidence="2">Uncharacterized protein</fullName>
    </submittedName>
</protein>
<dbReference type="PaxDb" id="2903-EOD26178"/>
<dbReference type="GeneID" id="17271721"/>
<evidence type="ECO:0000313" key="3">
    <source>
        <dbReference type="Proteomes" id="UP000013827"/>
    </source>
</evidence>